<name>A0ABP8RXD7_9PSEU</name>
<accession>A0ABP8RXD7</accession>
<dbReference type="EMBL" id="BAABGT010000075">
    <property type="protein sequence ID" value="GAA4553310.1"/>
    <property type="molecule type" value="Genomic_DNA"/>
</dbReference>
<dbReference type="Gene3D" id="3.40.50.1240">
    <property type="entry name" value="Phosphoglycerate mutase-like"/>
    <property type="match status" value="1"/>
</dbReference>
<reference evidence="2" key="1">
    <citation type="journal article" date="2019" name="Int. J. Syst. Evol. Microbiol.">
        <title>The Global Catalogue of Microorganisms (GCM) 10K type strain sequencing project: providing services to taxonomists for standard genome sequencing and annotation.</title>
        <authorList>
            <consortium name="The Broad Institute Genomics Platform"/>
            <consortium name="The Broad Institute Genome Sequencing Center for Infectious Disease"/>
            <person name="Wu L."/>
            <person name="Ma J."/>
        </authorList>
    </citation>
    <scope>NUCLEOTIDE SEQUENCE [LARGE SCALE GENOMIC DNA]</scope>
    <source>
        <strain evidence="2">JCM 17906</strain>
    </source>
</reference>
<evidence type="ECO:0000313" key="1">
    <source>
        <dbReference type="EMBL" id="GAA4553310.1"/>
    </source>
</evidence>
<dbReference type="Proteomes" id="UP001501598">
    <property type="component" value="Unassembled WGS sequence"/>
</dbReference>
<keyword evidence="2" id="KW-1185">Reference proteome</keyword>
<gene>
    <name evidence="1" type="ORF">GCM10023175_48930</name>
</gene>
<dbReference type="SUPFAM" id="SSF53254">
    <property type="entry name" value="Phosphoglycerate mutase-like"/>
    <property type="match status" value="1"/>
</dbReference>
<comment type="caution">
    <text evidence="1">The sequence shown here is derived from an EMBL/GenBank/DDBJ whole genome shotgun (WGS) entry which is preliminary data.</text>
</comment>
<sequence>MRVTLLAHGPTSAVRRAGFPSDEPLDADLVPPTLPRYDEVRCAPSARCRQTAAALDLPAADDPALAGLDHGSWAGRTLDDVAATDPDGLTRWLTDPDATPHGGESMAEFVSRIGGWLRGLPVRPRGILAVVDPAVVRAGIAHALGAPATAVWRVDVDPLSVAVLVGEAGRWNLRSLRTGTSRGNGAPP</sequence>
<evidence type="ECO:0000313" key="2">
    <source>
        <dbReference type="Proteomes" id="UP001501598"/>
    </source>
</evidence>
<protein>
    <submittedName>
        <fullName evidence="1">Histidine phosphatase family protein</fullName>
    </submittedName>
</protein>
<dbReference type="Pfam" id="PF00300">
    <property type="entry name" value="His_Phos_1"/>
    <property type="match status" value="1"/>
</dbReference>
<dbReference type="RefSeq" id="WP_345423045.1">
    <property type="nucleotide sequence ID" value="NZ_BAABGT010000075.1"/>
</dbReference>
<dbReference type="InterPro" id="IPR029033">
    <property type="entry name" value="His_PPase_superfam"/>
</dbReference>
<organism evidence="1 2">
    <name type="scientific">Pseudonocardia xishanensis</name>
    <dbReference type="NCBI Taxonomy" id="630995"/>
    <lineage>
        <taxon>Bacteria</taxon>
        <taxon>Bacillati</taxon>
        <taxon>Actinomycetota</taxon>
        <taxon>Actinomycetes</taxon>
        <taxon>Pseudonocardiales</taxon>
        <taxon>Pseudonocardiaceae</taxon>
        <taxon>Pseudonocardia</taxon>
    </lineage>
</organism>
<dbReference type="InterPro" id="IPR013078">
    <property type="entry name" value="His_Pase_superF_clade-1"/>
</dbReference>
<proteinExistence type="predicted"/>